<dbReference type="Proteomes" id="UP001153365">
    <property type="component" value="Unassembled WGS sequence"/>
</dbReference>
<sequence>MNRINFLDCNIFLTKISLLFLLMNLVSLEAFGKSSHLNSRAIPPGLYHNCKGGGLGKFCAATVTRAWNEGHFKSFTTKLQSYTDGVQGCTLSYWTDSKEPVIMVNPQQVGAALEQIDQKCVADGMKVAELGEKVTDFEGIYVGKLVNLCLFYMSITSLLMPKNITDNIFNCFVLKNVWGTRVVNTLL</sequence>
<evidence type="ECO:0000313" key="1">
    <source>
        <dbReference type="EMBL" id="CAH7669457.1"/>
    </source>
</evidence>
<name>A0AAV0ALG3_PHAPC</name>
<proteinExistence type="predicted"/>
<comment type="caution">
    <text evidence="1">The sequence shown here is derived from an EMBL/GenBank/DDBJ whole genome shotgun (WGS) entry which is preliminary data.</text>
</comment>
<protein>
    <submittedName>
        <fullName evidence="1">Expressed protein</fullName>
    </submittedName>
</protein>
<dbReference type="AlphaFoldDB" id="A0AAV0ALG3"/>
<reference evidence="1" key="1">
    <citation type="submission" date="2022-06" db="EMBL/GenBank/DDBJ databases">
        <authorList>
            <consortium name="SYNGENTA / RWTH Aachen University"/>
        </authorList>
    </citation>
    <scope>NUCLEOTIDE SEQUENCE</scope>
</reference>
<organism evidence="1 2">
    <name type="scientific">Phakopsora pachyrhizi</name>
    <name type="common">Asian soybean rust disease fungus</name>
    <dbReference type="NCBI Taxonomy" id="170000"/>
    <lineage>
        <taxon>Eukaryota</taxon>
        <taxon>Fungi</taxon>
        <taxon>Dikarya</taxon>
        <taxon>Basidiomycota</taxon>
        <taxon>Pucciniomycotina</taxon>
        <taxon>Pucciniomycetes</taxon>
        <taxon>Pucciniales</taxon>
        <taxon>Phakopsoraceae</taxon>
        <taxon>Phakopsora</taxon>
    </lineage>
</organism>
<dbReference type="EMBL" id="CALTRL010000735">
    <property type="protein sequence ID" value="CAH7669457.1"/>
    <property type="molecule type" value="Genomic_DNA"/>
</dbReference>
<gene>
    <name evidence="1" type="ORF">PPACK8108_LOCUS4079</name>
</gene>
<evidence type="ECO:0000313" key="2">
    <source>
        <dbReference type="Proteomes" id="UP001153365"/>
    </source>
</evidence>
<keyword evidence="2" id="KW-1185">Reference proteome</keyword>
<accession>A0AAV0ALG3</accession>